<protein>
    <recommendedName>
        <fullName evidence="1">GLUG domain-containing protein</fullName>
    </recommendedName>
</protein>
<dbReference type="InterPro" id="IPR011493">
    <property type="entry name" value="GLUG"/>
</dbReference>
<dbReference type="InterPro" id="IPR006311">
    <property type="entry name" value="TAT_signal"/>
</dbReference>
<dbReference type="Gene3D" id="2.160.20.110">
    <property type="match status" value="1"/>
</dbReference>
<dbReference type="InterPro" id="IPR018247">
    <property type="entry name" value="EF_Hand_1_Ca_BS"/>
</dbReference>
<proteinExistence type="predicted"/>
<keyword evidence="3" id="KW-1185">Reference proteome</keyword>
<dbReference type="EMBL" id="QPHM01000001">
    <property type="protein sequence ID" value="RCU46545.1"/>
    <property type="molecule type" value="Genomic_DNA"/>
</dbReference>
<dbReference type="Proteomes" id="UP000252189">
    <property type="component" value="Unassembled WGS sequence"/>
</dbReference>
<dbReference type="Gene3D" id="1.10.1330.10">
    <property type="entry name" value="Dockerin domain"/>
    <property type="match status" value="1"/>
</dbReference>
<organism evidence="2 3">
    <name type="scientific">Haloplanus salinus</name>
    <dbReference type="NCBI Taxonomy" id="1126245"/>
    <lineage>
        <taxon>Archaea</taxon>
        <taxon>Methanobacteriati</taxon>
        <taxon>Methanobacteriota</taxon>
        <taxon>Stenosarchaea group</taxon>
        <taxon>Halobacteria</taxon>
        <taxon>Halobacteriales</taxon>
        <taxon>Haloferacaceae</taxon>
        <taxon>Haloplanus</taxon>
    </lineage>
</organism>
<reference evidence="2 3" key="1">
    <citation type="submission" date="2018-07" db="EMBL/GenBank/DDBJ databases">
        <title>Genome sequences of Haloplanus salinus JCM 18368T.</title>
        <authorList>
            <person name="Kim Y.B."/>
            <person name="Roh S.W."/>
        </authorList>
    </citation>
    <scope>NUCLEOTIDE SEQUENCE [LARGE SCALE GENOMIC DNA]</scope>
    <source>
        <strain evidence="2 3">JCM 18368</strain>
    </source>
</reference>
<dbReference type="AlphaFoldDB" id="A0A368NAE8"/>
<dbReference type="PROSITE" id="PS51318">
    <property type="entry name" value="TAT"/>
    <property type="match status" value="1"/>
</dbReference>
<dbReference type="GO" id="GO:0004553">
    <property type="term" value="F:hydrolase activity, hydrolyzing O-glycosyl compounds"/>
    <property type="evidence" value="ECO:0007669"/>
    <property type="project" value="InterPro"/>
</dbReference>
<gene>
    <name evidence="2" type="ORF">DU504_04015</name>
</gene>
<dbReference type="SUPFAM" id="SSF49373">
    <property type="entry name" value="Invasin/intimin cell-adhesion fragments"/>
    <property type="match status" value="1"/>
</dbReference>
<evidence type="ECO:0000259" key="1">
    <source>
        <dbReference type="Pfam" id="PF07581"/>
    </source>
</evidence>
<comment type="caution">
    <text evidence="2">The sequence shown here is derived from an EMBL/GenBank/DDBJ whole genome shotgun (WGS) entry which is preliminary data.</text>
</comment>
<dbReference type="Pfam" id="PF07581">
    <property type="entry name" value="Glug"/>
    <property type="match status" value="1"/>
</dbReference>
<dbReference type="GO" id="GO:0000272">
    <property type="term" value="P:polysaccharide catabolic process"/>
    <property type="evidence" value="ECO:0007669"/>
    <property type="project" value="InterPro"/>
</dbReference>
<evidence type="ECO:0000313" key="3">
    <source>
        <dbReference type="Proteomes" id="UP000252189"/>
    </source>
</evidence>
<dbReference type="PROSITE" id="PS00018">
    <property type="entry name" value="EF_HAND_1"/>
    <property type="match status" value="1"/>
</dbReference>
<name>A0A368NAE8_9EURY</name>
<accession>A0A368NAE8</accession>
<sequence>MTTRRTTLRTLAGLGALGALGAFATTPAAANTPNSTPPATGSGTAGDPYVITTVQELQWMENELSAHYLLDNDIDASDTVNWNGGEGFIPIGDSSTSFTGSFDGQGNTISGLTINRPTEDSVGLFGFALEASIRNVTLTGLTVTGRDGVGGLVGANQKGTVSDCSSSGQVTGDDFVGGLVGGNRGPVSESYASGTVTGNDNVGGLIGIHSELVSESYASGTVTGNDNVGGLAGWSIDGGVLRSYASGPVSGNSSVGGLIGWIAFGGVQRSYASGPVSGNSSVGGLVGENIGGNVGESYWDTEMTGQTTSADGGTGLTTAQMTGAAAATNMTGFAFGPTWVLTDSYPRLLWSLEALALTLAEDTILVDEDTQATVSLSFVDTTTETGTTVSTYVSSDTAVATIADDGVVSGNAQGEATLTASLGGLSDTATITVEEEDVFPDPIVLPDGTEVTPEDTDGDGLYEDLDGDGDVDGQDVSRLTRLENAYRRGKIELTDAQVAALDFNGDGQFTKADIDAYTAMYDL</sequence>
<dbReference type="InterPro" id="IPR036439">
    <property type="entry name" value="Dockerin_dom_sf"/>
</dbReference>
<evidence type="ECO:0000313" key="2">
    <source>
        <dbReference type="EMBL" id="RCU46545.1"/>
    </source>
</evidence>
<dbReference type="Gene3D" id="2.60.40.1080">
    <property type="match status" value="1"/>
</dbReference>
<feature type="domain" description="GLUG" evidence="1">
    <location>
        <begin position="148"/>
        <end position="171"/>
    </location>
</feature>
<dbReference type="InterPro" id="IPR008964">
    <property type="entry name" value="Invasin/intimin_cell_adhesion"/>
</dbReference>
<dbReference type="InterPro" id="IPR002105">
    <property type="entry name" value="Dockerin_1_rpt"/>
</dbReference>
<dbReference type="Pfam" id="PF00404">
    <property type="entry name" value="Dockerin_1"/>
    <property type="match status" value="1"/>
</dbReference>